<gene>
    <name evidence="18" type="primary">glmU</name>
    <name evidence="20" type="ORF">SAMN02745704_02164</name>
</gene>
<evidence type="ECO:0000256" key="7">
    <source>
        <dbReference type="ARBA" id="ARBA00022723"/>
    </source>
</evidence>
<dbReference type="GO" id="GO:0003977">
    <property type="term" value="F:UDP-N-acetylglucosamine diphosphorylase activity"/>
    <property type="evidence" value="ECO:0007669"/>
    <property type="project" value="UniProtKB-UniRule"/>
</dbReference>
<accession>A0A1T4XJL0</accession>
<comment type="similarity">
    <text evidence="2 18">In the C-terminal section; belongs to the transferase hexapeptide repeat family.</text>
</comment>
<comment type="pathway">
    <text evidence="18">Nucleotide-sugar biosynthesis; UDP-N-acetyl-alpha-D-glucosamine biosynthesis; N-acetyl-alpha-D-glucosamine 1-phosphate from alpha-D-glucosamine 6-phosphate (route II): step 2/2.</text>
</comment>
<dbReference type="InterPro" id="IPR050065">
    <property type="entry name" value="GlmU-like"/>
</dbReference>
<dbReference type="Pfam" id="PF12804">
    <property type="entry name" value="NTP_transf_3"/>
    <property type="match status" value="1"/>
</dbReference>
<dbReference type="InterPro" id="IPR018357">
    <property type="entry name" value="Hexapep_transf_CS"/>
</dbReference>
<comment type="subcellular location">
    <subcellularLocation>
        <location evidence="1 18">Cytoplasm</location>
    </subcellularLocation>
</comment>
<keyword evidence="8 18" id="KW-0677">Repeat</keyword>
<dbReference type="GO" id="GO:0000902">
    <property type="term" value="P:cell morphogenesis"/>
    <property type="evidence" value="ECO:0007669"/>
    <property type="project" value="UniProtKB-UniRule"/>
</dbReference>
<dbReference type="EC" id="2.7.7.23" evidence="18"/>
<dbReference type="HAMAP" id="MF_01631">
    <property type="entry name" value="GlmU"/>
    <property type="match status" value="1"/>
</dbReference>
<feature type="binding site" evidence="18">
    <location>
        <position position="448"/>
    </location>
    <ligand>
        <name>acetyl-CoA</name>
        <dbReference type="ChEBI" id="CHEBI:57288"/>
    </ligand>
</feature>
<feature type="binding site" evidence="18">
    <location>
        <position position="385"/>
    </location>
    <ligand>
        <name>UDP-N-acetyl-alpha-D-glucosamine</name>
        <dbReference type="ChEBI" id="CHEBI:57705"/>
    </ligand>
</feature>
<dbReference type="InterPro" id="IPR038009">
    <property type="entry name" value="GlmU_C_LbH"/>
</dbReference>
<evidence type="ECO:0000256" key="4">
    <source>
        <dbReference type="ARBA" id="ARBA00022490"/>
    </source>
</evidence>
<keyword evidence="11 18" id="KW-0573">Peptidoglycan synthesis</keyword>
<evidence type="ECO:0000256" key="18">
    <source>
        <dbReference type="HAMAP-Rule" id="MF_01631"/>
    </source>
</evidence>
<comment type="subunit">
    <text evidence="18">Homotrimer.</text>
</comment>
<dbReference type="GO" id="GO:0005737">
    <property type="term" value="C:cytoplasm"/>
    <property type="evidence" value="ECO:0007669"/>
    <property type="project" value="UniProtKB-SubCell"/>
</dbReference>
<feature type="binding site" evidence="18">
    <location>
        <position position="145"/>
    </location>
    <ligand>
        <name>UDP-N-acetyl-alpha-D-glucosamine</name>
        <dbReference type="ChEBI" id="CHEBI:57705"/>
    </ligand>
</feature>
<keyword evidence="12 18" id="KW-0511">Multifunctional enzyme</keyword>
<comment type="caution">
    <text evidence="18">Lacks conserved residue(s) required for the propagation of feature annotation.</text>
</comment>
<evidence type="ECO:0000256" key="9">
    <source>
        <dbReference type="ARBA" id="ARBA00022842"/>
    </source>
</evidence>
<dbReference type="PROSITE" id="PS00101">
    <property type="entry name" value="HEXAPEP_TRANSFERASES"/>
    <property type="match status" value="1"/>
</dbReference>
<feature type="binding site" evidence="18">
    <location>
        <position position="76"/>
    </location>
    <ligand>
        <name>UDP-N-acetyl-alpha-D-glucosamine</name>
        <dbReference type="ChEBI" id="CHEBI:57705"/>
    </ligand>
</feature>
<comment type="cofactor">
    <cofactor evidence="18">
        <name>Mg(2+)</name>
        <dbReference type="ChEBI" id="CHEBI:18420"/>
    </cofactor>
    <text evidence="18">Binds 1 Mg(2+) ion per subunit.</text>
</comment>
<dbReference type="GO" id="GO:0009252">
    <property type="term" value="P:peptidoglycan biosynthetic process"/>
    <property type="evidence" value="ECO:0007669"/>
    <property type="project" value="UniProtKB-UniRule"/>
</dbReference>
<keyword evidence="10 18" id="KW-0133">Cell shape</keyword>
<dbReference type="NCBIfam" id="TIGR01173">
    <property type="entry name" value="glmU"/>
    <property type="match status" value="1"/>
</dbReference>
<dbReference type="GO" id="GO:0016020">
    <property type="term" value="C:membrane"/>
    <property type="evidence" value="ECO:0007669"/>
    <property type="project" value="GOC"/>
</dbReference>
<evidence type="ECO:0000256" key="2">
    <source>
        <dbReference type="ARBA" id="ARBA00007707"/>
    </source>
</evidence>
<dbReference type="UniPathway" id="UPA00113">
    <property type="reaction ID" value="UER00532"/>
</dbReference>
<evidence type="ECO:0000256" key="16">
    <source>
        <dbReference type="ARBA" id="ARBA00048493"/>
    </source>
</evidence>
<dbReference type="Gene3D" id="3.90.550.10">
    <property type="entry name" value="Spore Coat Polysaccharide Biosynthesis Protein SpsA, Chain A"/>
    <property type="match status" value="1"/>
</dbReference>
<dbReference type="GO" id="GO:0009245">
    <property type="term" value="P:lipid A biosynthetic process"/>
    <property type="evidence" value="ECO:0007669"/>
    <property type="project" value="UniProtKB-UniRule"/>
</dbReference>
<feature type="region of interest" description="N-acetyltransferase" evidence="18">
    <location>
        <begin position="259"/>
        <end position="461"/>
    </location>
</feature>
<dbReference type="InterPro" id="IPR025877">
    <property type="entry name" value="MobA-like_NTP_Trfase"/>
</dbReference>
<feature type="region of interest" description="Linker" evidence="18">
    <location>
        <begin position="238"/>
        <end position="258"/>
    </location>
</feature>
<comment type="catalytic activity">
    <reaction evidence="16 18">
        <text>N-acetyl-alpha-D-glucosamine 1-phosphate + UTP + H(+) = UDP-N-acetyl-alpha-D-glucosamine + diphosphate</text>
        <dbReference type="Rhea" id="RHEA:13509"/>
        <dbReference type="ChEBI" id="CHEBI:15378"/>
        <dbReference type="ChEBI" id="CHEBI:33019"/>
        <dbReference type="ChEBI" id="CHEBI:46398"/>
        <dbReference type="ChEBI" id="CHEBI:57705"/>
        <dbReference type="ChEBI" id="CHEBI:57776"/>
        <dbReference type="EC" id="2.7.7.23"/>
    </reaction>
</comment>
<comment type="function">
    <text evidence="17 18">Catalyzes the last two sequential reactions in the de novo biosynthetic pathway for UDP-N-acetylglucosamine (UDP-GlcNAc). The C-terminal domain catalyzes the transfer of acetyl group from acetyl coenzyme A to glucosamine-1-phosphate (GlcN-1-P) to produce N-acetylglucosamine-1-phosphate (GlcNAc-1-P), which is converted into UDP-GlcNAc by the transfer of uridine 5-monophosphate (from uridine 5-triphosphate), a reaction catalyzed by the N-terminal domain.</text>
</comment>
<evidence type="ECO:0000256" key="15">
    <source>
        <dbReference type="ARBA" id="ARBA00048247"/>
    </source>
</evidence>
<dbReference type="InterPro" id="IPR029044">
    <property type="entry name" value="Nucleotide-diphossugar_trans"/>
</dbReference>
<dbReference type="EMBL" id="FUYC01000011">
    <property type="protein sequence ID" value="SKA89666.1"/>
    <property type="molecule type" value="Genomic_DNA"/>
</dbReference>
<evidence type="ECO:0000256" key="12">
    <source>
        <dbReference type="ARBA" id="ARBA00023268"/>
    </source>
</evidence>
<feature type="binding site" evidence="18">
    <location>
        <position position="388"/>
    </location>
    <ligand>
        <name>acetyl-CoA</name>
        <dbReference type="ChEBI" id="CHEBI:57288"/>
    </ligand>
</feature>
<dbReference type="SUPFAM" id="SSF51161">
    <property type="entry name" value="Trimeric LpxA-like enzymes"/>
    <property type="match status" value="1"/>
</dbReference>
<dbReference type="PANTHER" id="PTHR43584:SF3">
    <property type="entry name" value="BIFUNCTIONAL PROTEIN GLMU"/>
    <property type="match status" value="1"/>
</dbReference>
<comment type="pathway">
    <text evidence="18">Bacterial outer membrane biogenesis; LPS lipid A biosynthesis.</text>
</comment>
<evidence type="ECO:0000313" key="21">
    <source>
        <dbReference type="Proteomes" id="UP000190027"/>
    </source>
</evidence>
<feature type="binding site" evidence="18">
    <location>
        <position position="25"/>
    </location>
    <ligand>
        <name>UDP-N-acetyl-alpha-D-glucosamine</name>
        <dbReference type="ChEBI" id="CHEBI:57705"/>
    </ligand>
</feature>
<comment type="similarity">
    <text evidence="3 18">In the N-terminal section; belongs to the N-acetylglucosamine-1-phosphate uridyltransferase family.</text>
</comment>
<feature type="binding site" evidence="18">
    <location>
        <position position="413"/>
    </location>
    <ligand>
        <name>acetyl-CoA</name>
        <dbReference type="ChEBI" id="CHEBI:57288"/>
    </ligand>
</feature>
<evidence type="ECO:0000256" key="13">
    <source>
        <dbReference type="ARBA" id="ARBA00023315"/>
    </source>
</evidence>
<keyword evidence="7 18" id="KW-0479">Metal-binding</keyword>
<dbReference type="InterPro" id="IPR011004">
    <property type="entry name" value="Trimer_LpxA-like_sf"/>
</dbReference>
<reference evidence="20 21" key="1">
    <citation type="submission" date="2017-02" db="EMBL/GenBank/DDBJ databases">
        <authorList>
            <person name="Peterson S.W."/>
        </authorList>
    </citation>
    <scope>NUCLEOTIDE SEQUENCE [LARGE SCALE GENOMIC DNA]</scope>
    <source>
        <strain evidence="20 21">DSM 16080</strain>
    </source>
</reference>
<protein>
    <recommendedName>
        <fullName evidence="18">Bifunctional protein GlmU</fullName>
    </recommendedName>
    <domain>
        <recommendedName>
            <fullName evidence="18">UDP-N-acetylglucosamine pyrophosphorylase</fullName>
            <ecNumber evidence="18">2.7.7.23</ecNumber>
        </recommendedName>
        <alternativeName>
            <fullName evidence="18">N-acetylglucosamine-1-phosphate uridyltransferase</fullName>
        </alternativeName>
    </domain>
    <domain>
        <recommendedName>
            <fullName evidence="18">Glucosamine-1-phosphate N-acetyltransferase</fullName>
            <ecNumber evidence="18">2.3.1.157</ecNumber>
        </recommendedName>
    </domain>
</protein>
<dbReference type="AlphaFoldDB" id="A0A1T4XJL0"/>
<evidence type="ECO:0000256" key="10">
    <source>
        <dbReference type="ARBA" id="ARBA00022960"/>
    </source>
</evidence>
<dbReference type="GO" id="GO:0071555">
    <property type="term" value="P:cell wall organization"/>
    <property type="evidence" value="ECO:0007669"/>
    <property type="project" value="UniProtKB-KW"/>
</dbReference>
<evidence type="ECO:0000256" key="3">
    <source>
        <dbReference type="ARBA" id="ARBA00007947"/>
    </source>
</evidence>
<feature type="domain" description="MobA-like NTP transferase" evidence="19">
    <location>
        <begin position="8"/>
        <end position="132"/>
    </location>
</feature>
<comment type="catalytic activity">
    <reaction evidence="15 18">
        <text>alpha-D-glucosamine 1-phosphate + acetyl-CoA = N-acetyl-alpha-D-glucosamine 1-phosphate + CoA + H(+)</text>
        <dbReference type="Rhea" id="RHEA:13725"/>
        <dbReference type="ChEBI" id="CHEBI:15378"/>
        <dbReference type="ChEBI" id="CHEBI:57287"/>
        <dbReference type="ChEBI" id="CHEBI:57288"/>
        <dbReference type="ChEBI" id="CHEBI:57776"/>
        <dbReference type="ChEBI" id="CHEBI:58516"/>
        <dbReference type="EC" id="2.3.1.157"/>
    </reaction>
</comment>
<dbReference type="InterPro" id="IPR005882">
    <property type="entry name" value="Bifunctional_GlmU"/>
</dbReference>
<feature type="binding site" evidence="18">
    <location>
        <position position="177"/>
    </location>
    <ligand>
        <name>UDP-N-acetyl-alpha-D-glucosamine</name>
        <dbReference type="ChEBI" id="CHEBI:57705"/>
    </ligand>
</feature>
<feature type="region of interest" description="Pyrophosphorylase" evidence="18">
    <location>
        <begin position="1"/>
        <end position="237"/>
    </location>
</feature>
<dbReference type="Pfam" id="PF00132">
    <property type="entry name" value="Hexapep"/>
    <property type="match status" value="1"/>
</dbReference>
<feature type="binding site" evidence="18">
    <location>
        <position position="341"/>
    </location>
    <ligand>
        <name>UDP-N-acetyl-alpha-D-glucosamine</name>
        <dbReference type="ChEBI" id="CHEBI:57705"/>
    </ligand>
</feature>
<organism evidence="20 21">
    <name type="scientific">Paucidesulfovibrio gracilis DSM 16080</name>
    <dbReference type="NCBI Taxonomy" id="1121449"/>
    <lineage>
        <taxon>Bacteria</taxon>
        <taxon>Pseudomonadati</taxon>
        <taxon>Thermodesulfobacteriota</taxon>
        <taxon>Desulfovibrionia</taxon>
        <taxon>Desulfovibrionales</taxon>
        <taxon>Desulfovibrionaceae</taxon>
        <taxon>Paucidesulfovibrio</taxon>
    </lineage>
</organism>
<feature type="binding site" evidence="18">
    <location>
        <position position="107"/>
    </location>
    <ligand>
        <name>Mg(2+)</name>
        <dbReference type="ChEBI" id="CHEBI:18420"/>
    </ligand>
</feature>
<feature type="binding site" evidence="18">
    <location>
        <position position="235"/>
    </location>
    <ligand>
        <name>Mg(2+)</name>
        <dbReference type="ChEBI" id="CHEBI:18420"/>
    </ligand>
</feature>
<dbReference type="NCBIfam" id="NF010936">
    <property type="entry name" value="PRK14356.1"/>
    <property type="match status" value="1"/>
</dbReference>
<dbReference type="InterPro" id="IPR001451">
    <property type="entry name" value="Hexapep"/>
</dbReference>
<feature type="binding site" evidence="18">
    <location>
        <begin position="394"/>
        <end position="395"/>
    </location>
    <ligand>
        <name>acetyl-CoA</name>
        <dbReference type="ChEBI" id="CHEBI:57288"/>
    </ligand>
</feature>
<evidence type="ECO:0000256" key="8">
    <source>
        <dbReference type="ARBA" id="ARBA00022737"/>
    </source>
</evidence>
<keyword evidence="21" id="KW-1185">Reference proteome</keyword>
<dbReference type="GO" id="GO:0006048">
    <property type="term" value="P:UDP-N-acetylglucosamine biosynthetic process"/>
    <property type="evidence" value="ECO:0007669"/>
    <property type="project" value="UniProtKB-UniPathway"/>
</dbReference>
<feature type="binding site" evidence="18">
    <location>
        <begin position="81"/>
        <end position="82"/>
    </location>
    <ligand>
        <name>UDP-N-acetyl-alpha-D-glucosamine</name>
        <dbReference type="ChEBI" id="CHEBI:57705"/>
    </ligand>
</feature>
<dbReference type="UniPathway" id="UPA00973"/>
<feature type="binding site" evidence="18">
    <location>
        <position position="431"/>
    </location>
    <ligand>
        <name>acetyl-CoA</name>
        <dbReference type="ChEBI" id="CHEBI:57288"/>
    </ligand>
</feature>
<sequence>MYDTHTAALVLAAGKGTRMHSPRPKVLQEILGEPMLHYVYQALTPLFGDHVRTVVGHGRDEVAQRFPAFADGFIVQADQLGTGHALMESFEELERMGCENVFVANGDTPLMGSAPLEGFLEATTRDMQADVAFMTITLKNPGSFGRVIRTKEGQVRAIVEAKDYDIAEHGPMTGEVNAGLYLLRLAAIKDLLGELTKENKSGEYYITDLVGLGVKRGRVVIGYNCGSDPNLMGVNSPKELVQAEFSLRKRIVSDWLDNGVIIHAPESAVIGPRVTLDPGAELHGPLELYGSTHVAQGATVQSNTRLEDSHVEAGALIRAFSHLEQARVGRDCIVGPYARLRPQAELLPGAKVGNFCEVKKATIGSGAKVNHLTYVGDADIGSGVNVGAGTITCNYDGTNKHRTVIKDNAFIGSNTALVAPVTVGEGSLVAAGSVITKNIPDGNLGVARGKQTNIARRHTRS</sequence>
<feature type="binding site" evidence="18">
    <location>
        <position position="235"/>
    </location>
    <ligand>
        <name>UDP-N-acetyl-alpha-D-glucosamine</name>
        <dbReference type="ChEBI" id="CHEBI:57705"/>
    </ligand>
</feature>
<feature type="binding site" evidence="18">
    <location>
        <begin position="11"/>
        <end position="14"/>
    </location>
    <ligand>
        <name>UDP-N-acetyl-alpha-D-glucosamine</name>
        <dbReference type="ChEBI" id="CHEBI:57705"/>
    </ligand>
</feature>
<evidence type="ECO:0000256" key="1">
    <source>
        <dbReference type="ARBA" id="ARBA00004496"/>
    </source>
</evidence>
<dbReference type="CDD" id="cd02540">
    <property type="entry name" value="GT2_GlmU_N_bac"/>
    <property type="match status" value="1"/>
</dbReference>
<keyword evidence="9 18" id="KW-0460">Magnesium</keyword>
<evidence type="ECO:0000256" key="11">
    <source>
        <dbReference type="ARBA" id="ARBA00022984"/>
    </source>
</evidence>
<keyword evidence="4 18" id="KW-0963">Cytoplasm</keyword>
<proteinExistence type="inferred from homology"/>
<dbReference type="OrthoDB" id="9775031at2"/>
<feature type="binding site" evidence="18">
    <location>
        <position position="160"/>
    </location>
    <ligand>
        <name>UDP-N-acetyl-alpha-D-glucosamine</name>
        <dbReference type="ChEBI" id="CHEBI:57705"/>
    </ligand>
</feature>
<name>A0A1T4XJL0_9BACT</name>
<dbReference type="GO" id="GO:0008360">
    <property type="term" value="P:regulation of cell shape"/>
    <property type="evidence" value="ECO:0007669"/>
    <property type="project" value="UniProtKB-KW"/>
</dbReference>
<dbReference type="CDD" id="cd03353">
    <property type="entry name" value="LbH_GlmU_C"/>
    <property type="match status" value="1"/>
</dbReference>
<evidence type="ECO:0000256" key="14">
    <source>
        <dbReference type="ARBA" id="ARBA00023316"/>
    </source>
</evidence>
<evidence type="ECO:0000259" key="19">
    <source>
        <dbReference type="Pfam" id="PF12804"/>
    </source>
</evidence>
<evidence type="ECO:0000256" key="17">
    <source>
        <dbReference type="ARBA" id="ARBA00049628"/>
    </source>
</evidence>
<keyword evidence="13 18" id="KW-0012">Acyltransferase</keyword>
<keyword evidence="6 18" id="KW-0548">Nucleotidyltransferase</keyword>
<dbReference type="Gene3D" id="2.160.10.10">
    <property type="entry name" value="Hexapeptide repeat proteins"/>
    <property type="match status" value="1"/>
</dbReference>
<feature type="active site" description="Proton acceptor" evidence="18">
    <location>
        <position position="371"/>
    </location>
</feature>
<dbReference type="GO" id="GO:0019134">
    <property type="term" value="F:glucosamine-1-phosphate N-acetyltransferase activity"/>
    <property type="evidence" value="ECO:0007669"/>
    <property type="project" value="UniProtKB-UniRule"/>
</dbReference>
<keyword evidence="14 18" id="KW-0961">Cell wall biogenesis/degradation</keyword>
<comment type="pathway">
    <text evidence="18">Nucleotide-sugar biosynthesis; UDP-N-acetyl-alpha-D-glucosamine biosynthesis; UDP-N-acetyl-alpha-D-glucosamine from N-acetyl-alpha-D-glucosamine 1-phosphate: step 1/1.</text>
</comment>
<dbReference type="SUPFAM" id="SSF53448">
    <property type="entry name" value="Nucleotide-diphospho-sugar transferases"/>
    <property type="match status" value="1"/>
</dbReference>
<dbReference type="PANTHER" id="PTHR43584">
    <property type="entry name" value="NUCLEOTIDYL TRANSFERASE"/>
    <property type="match status" value="1"/>
</dbReference>
<dbReference type="GO" id="GO:0000287">
    <property type="term" value="F:magnesium ion binding"/>
    <property type="evidence" value="ECO:0007669"/>
    <property type="project" value="UniProtKB-UniRule"/>
</dbReference>
<dbReference type="Proteomes" id="UP000190027">
    <property type="component" value="Unassembled WGS sequence"/>
</dbReference>
<dbReference type="RefSeq" id="WP_078717716.1">
    <property type="nucleotide sequence ID" value="NZ_FUYC01000011.1"/>
</dbReference>
<evidence type="ECO:0000313" key="20">
    <source>
        <dbReference type="EMBL" id="SKA89666.1"/>
    </source>
</evidence>
<feature type="binding site" evidence="18">
    <location>
        <position position="374"/>
    </location>
    <ligand>
        <name>UDP-N-acetyl-alpha-D-glucosamine</name>
        <dbReference type="ChEBI" id="CHEBI:57705"/>
    </ligand>
</feature>
<dbReference type="STRING" id="1121449.SAMN02745704_02164"/>
<evidence type="ECO:0000256" key="5">
    <source>
        <dbReference type="ARBA" id="ARBA00022679"/>
    </source>
</evidence>
<feature type="binding site" evidence="18">
    <location>
        <position position="359"/>
    </location>
    <ligand>
        <name>UDP-N-acetyl-alpha-D-glucosamine</name>
        <dbReference type="ChEBI" id="CHEBI:57705"/>
    </ligand>
</feature>
<evidence type="ECO:0000256" key="6">
    <source>
        <dbReference type="ARBA" id="ARBA00022695"/>
    </source>
</evidence>
<keyword evidence="5 18" id="KW-0808">Transferase</keyword>
<dbReference type="EC" id="2.3.1.157" evidence="18"/>